<gene>
    <name evidence="7" type="ORF">PIB30_000170</name>
</gene>
<dbReference type="InterPro" id="IPR002504">
    <property type="entry name" value="NADK"/>
</dbReference>
<dbReference type="SUPFAM" id="SSF111331">
    <property type="entry name" value="NAD kinase/diacylglycerol kinase-like"/>
    <property type="match status" value="1"/>
</dbReference>
<proteinExistence type="inferred from homology"/>
<keyword evidence="5" id="KW-0520">NAD</keyword>
<keyword evidence="3" id="KW-0418">Kinase</keyword>
<comment type="similarity">
    <text evidence="1">Belongs to the NAD kinase family.</text>
</comment>
<keyword evidence="2" id="KW-0808">Transferase</keyword>
<dbReference type="Pfam" id="PF01513">
    <property type="entry name" value="NAD_kinase"/>
    <property type="match status" value="1"/>
</dbReference>
<evidence type="ECO:0000256" key="5">
    <source>
        <dbReference type="ARBA" id="ARBA00023027"/>
    </source>
</evidence>
<dbReference type="EMBL" id="JASCZI010030209">
    <property type="protein sequence ID" value="MED6118192.1"/>
    <property type="molecule type" value="Genomic_DNA"/>
</dbReference>
<name>A0ABU6R2Y0_9FABA</name>
<organism evidence="7 8">
    <name type="scientific">Stylosanthes scabra</name>
    <dbReference type="NCBI Taxonomy" id="79078"/>
    <lineage>
        <taxon>Eukaryota</taxon>
        <taxon>Viridiplantae</taxon>
        <taxon>Streptophyta</taxon>
        <taxon>Embryophyta</taxon>
        <taxon>Tracheophyta</taxon>
        <taxon>Spermatophyta</taxon>
        <taxon>Magnoliopsida</taxon>
        <taxon>eudicotyledons</taxon>
        <taxon>Gunneridae</taxon>
        <taxon>Pentapetalae</taxon>
        <taxon>rosids</taxon>
        <taxon>fabids</taxon>
        <taxon>Fabales</taxon>
        <taxon>Fabaceae</taxon>
        <taxon>Papilionoideae</taxon>
        <taxon>50 kb inversion clade</taxon>
        <taxon>dalbergioids sensu lato</taxon>
        <taxon>Dalbergieae</taxon>
        <taxon>Pterocarpus clade</taxon>
        <taxon>Stylosanthes</taxon>
    </lineage>
</organism>
<feature type="chain" id="PRO_5045057920" description="NADH kinase" evidence="6">
    <location>
        <begin position="20"/>
        <end position="312"/>
    </location>
</feature>
<keyword evidence="4" id="KW-0521">NADP</keyword>
<evidence type="ECO:0000256" key="4">
    <source>
        <dbReference type="ARBA" id="ARBA00022857"/>
    </source>
</evidence>
<evidence type="ECO:0000256" key="6">
    <source>
        <dbReference type="SAM" id="SignalP"/>
    </source>
</evidence>
<dbReference type="Proteomes" id="UP001341840">
    <property type="component" value="Unassembled WGS sequence"/>
</dbReference>
<feature type="signal peptide" evidence="6">
    <location>
        <begin position="1"/>
        <end position="19"/>
    </location>
</feature>
<evidence type="ECO:0000313" key="7">
    <source>
        <dbReference type="EMBL" id="MED6118192.1"/>
    </source>
</evidence>
<comment type="caution">
    <text evidence="7">The sequence shown here is derived from an EMBL/GenBank/DDBJ whole genome shotgun (WGS) entry which is preliminary data.</text>
</comment>
<keyword evidence="8" id="KW-1185">Reference proteome</keyword>
<dbReference type="Gene3D" id="2.60.200.30">
    <property type="entry name" value="Probable inorganic polyphosphate/atp-NAD kinase, domain 2"/>
    <property type="match status" value="1"/>
</dbReference>
<accession>A0ABU6R2Y0</accession>
<keyword evidence="6" id="KW-0732">Signal</keyword>
<dbReference type="PANTHER" id="PTHR20275">
    <property type="entry name" value="NAD KINASE"/>
    <property type="match status" value="1"/>
</dbReference>
<protein>
    <recommendedName>
        <fullName evidence="9">NADH kinase</fullName>
    </recommendedName>
</protein>
<evidence type="ECO:0000256" key="2">
    <source>
        <dbReference type="ARBA" id="ARBA00022679"/>
    </source>
</evidence>
<sequence>MAMAMKRLLLLLKPFHVSSPPPSQTHPQVLHFLDSRNKVHHEAINFCQTILKKKSVQWKALLRNNLSEPIKDVDMVVTVGGDGTLLEASHYMDDTIPVLGVNSDPTRIDEVEKFSNEFDATRSTGHLCAATVENFEQVLDEILEGRFVPSKLTRIMTSVNGHQLSTFALNDILAAHPCPASLSRFSFSIKKDDQLCSQRVNCRSSGLRVSTAAGSTAGMHSAGGFPMHILSQDLQYMVREPISPGEVSDLMHGLVEHDQKMDITWSSRKGVIYIDGSQVNYAIKDGDFIEISSKAPVLKIFLPHQMLQLKNT</sequence>
<dbReference type="InterPro" id="IPR017437">
    <property type="entry name" value="ATP-NAD_kinase_PpnK-typ_C"/>
</dbReference>
<reference evidence="7 8" key="1">
    <citation type="journal article" date="2023" name="Plants (Basel)">
        <title>Bridging the Gap: Combining Genomics and Transcriptomics Approaches to Understand Stylosanthes scabra, an Orphan Legume from the Brazilian Caatinga.</title>
        <authorList>
            <person name="Ferreira-Neto J.R.C."/>
            <person name="da Silva M.D."/>
            <person name="Binneck E."/>
            <person name="de Melo N.F."/>
            <person name="da Silva R.H."/>
            <person name="de Melo A.L.T.M."/>
            <person name="Pandolfi V."/>
            <person name="Bustamante F.O."/>
            <person name="Brasileiro-Vidal A.C."/>
            <person name="Benko-Iseppon A.M."/>
        </authorList>
    </citation>
    <scope>NUCLEOTIDE SEQUENCE [LARGE SCALE GENOMIC DNA]</scope>
    <source>
        <tissue evidence="7">Leaves</tissue>
    </source>
</reference>
<evidence type="ECO:0000256" key="1">
    <source>
        <dbReference type="ARBA" id="ARBA00010995"/>
    </source>
</evidence>
<evidence type="ECO:0000256" key="3">
    <source>
        <dbReference type="ARBA" id="ARBA00022777"/>
    </source>
</evidence>
<dbReference type="InterPro" id="IPR016064">
    <property type="entry name" value="NAD/diacylglycerol_kinase_sf"/>
</dbReference>
<evidence type="ECO:0008006" key="9">
    <source>
        <dbReference type="Google" id="ProtNLM"/>
    </source>
</evidence>
<evidence type="ECO:0000313" key="8">
    <source>
        <dbReference type="Proteomes" id="UP001341840"/>
    </source>
</evidence>
<dbReference type="PANTHER" id="PTHR20275:SF28">
    <property type="entry name" value="NADH KINASE"/>
    <property type="match status" value="1"/>
</dbReference>